<dbReference type="EMBL" id="JBFKZN010000002">
    <property type="protein sequence ID" value="MEW5288282.1"/>
    <property type="molecule type" value="Genomic_DNA"/>
</dbReference>
<comment type="caution">
    <text evidence="1">The sequence shown here is derived from an EMBL/GenBank/DDBJ whole genome shotgun (WGS) entry which is preliminary data.</text>
</comment>
<accession>A0ABV3MXK1</accession>
<reference evidence="1 2" key="1">
    <citation type="submission" date="2024-07" db="EMBL/GenBank/DDBJ databases">
        <authorList>
            <person name="Dulla G.F.J."/>
            <person name="Delorm J.G."/>
        </authorList>
    </citation>
    <scope>NUCLEOTIDE SEQUENCE [LARGE SCALE GENOMIC DNA]</scope>
    <source>
        <strain evidence="1 2">JGD 233</strain>
    </source>
</reference>
<gene>
    <name evidence="1" type="ORF">ABW286_03650</name>
</gene>
<evidence type="ECO:0000313" key="2">
    <source>
        <dbReference type="Proteomes" id="UP001554567"/>
    </source>
</evidence>
<protein>
    <submittedName>
        <fullName evidence="1">Uncharacterized protein</fullName>
    </submittedName>
</protein>
<sequence>MSCGLAKAQHNERSALRLLALLHSFEAHARHDSLVAYLAERETLVARSAKVREQPRIEVEIAACYLIHFNGVRISGPCPAGD</sequence>
<organism evidence="1 2">
    <name type="scientific">Erwinia papayae</name>
    <dbReference type="NCBI Taxonomy" id="206499"/>
    <lineage>
        <taxon>Bacteria</taxon>
        <taxon>Pseudomonadati</taxon>
        <taxon>Pseudomonadota</taxon>
        <taxon>Gammaproteobacteria</taxon>
        <taxon>Enterobacterales</taxon>
        <taxon>Erwiniaceae</taxon>
        <taxon>Erwinia</taxon>
    </lineage>
</organism>
<keyword evidence="2" id="KW-1185">Reference proteome</keyword>
<name>A0ABV3MXK1_9GAMM</name>
<proteinExistence type="predicted"/>
<evidence type="ECO:0000313" key="1">
    <source>
        <dbReference type="EMBL" id="MEW5288282.1"/>
    </source>
</evidence>
<dbReference type="RefSeq" id="WP_367166697.1">
    <property type="nucleotide sequence ID" value="NZ_JBFKZN010000002.1"/>
</dbReference>
<dbReference type="Proteomes" id="UP001554567">
    <property type="component" value="Unassembled WGS sequence"/>
</dbReference>